<dbReference type="InterPro" id="IPR050309">
    <property type="entry name" value="Type-B_Carboxylest/Lipase"/>
</dbReference>
<dbReference type="InterPro" id="IPR002018">
    <property type="entry name" value="CarbesteraseB"/>
</dbReference>
<sequence>MRLVSALTLVSGVSAVSSLVNLDYSTYEGTALGNGITQWLGMRFAAPPIGDLRFKAPRDPVVTNATQEAKEFGKLCMATGTSPPDESYDEDCLFLNVFAPSNATKDSKLPVYFFIQGGGFNSLSNANYNGSGIVTAGNFDIIVVSINYRVGLYGFLASEEIMRNNGTTNNGLRDQRKALEWTQKYISQFGGDPKHVVMGGDSAGGQSVTLHVTAFGGRDDGLFQATASESQSFSALRTVNESQFAYNNLVIRTGCTSENDTLACLRSLTTAQIQAVNIVTPFPGAQQNPLFLYGPVLDYDFVSDYTLRAYAQGKFIKVPAIYGDDTDEGPAFVPRNTSCYAEGNIFLQNNFPSFTLQQLGQIPQLYPVEGTPKFPHSGRYWRQIGNAYGELRYICPGIYVSQKVADNGAKSWNYRWNVIDPEDAAEGLGVTHTVEVHAIWGTENTQGQAPDSYEPGGVNAAIVPVVQGYWTSFIRSFDPNTYRMAGTPVWELWGEQRRLMFQTNRTEMESVSQGQKERCEYLIGIGVDLKQ</sequence>
<evidence type="ECO:0000259" key="2">
    <source>
        <dbReference type="Pfam" id="PF00135"/>
    </source>
</evidence>
<dbReference type="OrthoDB" id="408631at2759"/>
<evidence type="ECO:0000256" key="1">
    <source>
        <dbReference type="SAM" id="SignalP"/>
    </source>
</evidence>
<dbReference type="SUPFAM" id="SSF53474">
    <property type="entry name" value="alpha/beta-Hydrolases"/>
    <property type="match status" value="1"/>
</dbReference>
<name>A0A139HWQ8_9PEZI</name>
<dbReference type="Pfam" id="PF00135">
    <property type="entry name" value="COesterase"/>
    <property type="match status" value="1"/>
</dbReference>
<dbReference type="InterPro" id="IPR019819">
    <property type="entry name" value="Carboxylesterase_B_CS"/>
</dbReference>
<organism evidence="3 4">
    <name type="scientific">Pseudocercospora eumusae</name>
    <dbReference type="NCBI Taxonomy" id="321146"/>
    <lineage>
        <taxon>Eukaryota</taxon>
        <taxon>Fungi</taxon>
        <taxon>Dikarya</taxon>
        <taxon>Ascomycota</taxon>
        <taxon>Pezizomycotina</taxon>
        <taxon>Dothideomycetes</taxon>
        <taxon>Dothideomycetidae</taxon>
        <taxon>Mycosphaerellales</taxon>
        <taxon>Mycosphaerellaceae</taxon>
        <taxon>Pseudocercospora</taxon>
    </lineage>
</organism>
<feature type="signal peptide" evidence="1">
    <location>
        <begin position="1"/>
        <end position="15"/>
    </location>
</feature>
<gene>
    <name evidence="3" type="ORF">AC578_7199</name>
</gene>
<dbReference type="Proteomes" id="UP000070133">
    <property type="component" value="Unassembled WGS sequence"/>
</dbReference>
<dbReference type="STRING" id="321146.A0A139HWQ8"/>
<dbReference type="FunFam" id="3.40.50.1820:FF:000316">
    <property type="entry name" value="Carboxylic ester hydrolase"/>
    <property type="match status" value="1"/>
</dbReference>
<dbReference type="Gene3D" id="3.40.50.1820">
    <property type="entry name" value="alpha/beta hydrolase"/>
    <property type="match status" value="1"/>
</dbReference>
<proteinExistence type="predicted"/>
<comment type="caution">
    <text evidence="3">The sequence shown here is derived from an EMBL/GenBank/DDBJ whole genome shotgun (WGS) entry which is preliminary data.</text>
</comment>
<evidence type="ECO:0000313" key="3">
    <source>
        <dbReference type="EMBL" id="KXT06823.1"/>
    </source>
</evidence>
<accession>A0A139HWQ8</accession>
<feature type="chain" id="PRO_5013108212" description="Carboxylesterase type B domain-containing protein" evidence="1">
    <location>
        <begin position="16"/>
        <end position="531"/>
    </location>
</feature>
<protein>
    <recommendedName>
        <fullName evidence="2">Carboxylesterase type B domain-containing protein</fullName>
    </recommendedName>
</protein>
<keyword evidence="4" id="KW-1185">Reference proteome</keyword>
<feature type="domain" description="Carboxylesterase type B" evidence="2">
    <location>
        <begin position="26"/>
        <end position="520"/>
    </location>
</feature>
<dbReference type="EMBL" id="LFZN01000004">
    <property type="protein sequence ID" value="KXT06823.1"/>
    <property type="molecule type" value="Genomic_DNA"/>
</dbReference>
<dbReference type="PROSITE" id="PS00941">
    <property type="entry name" value="CARBOXYLESTERASE_B_2"/>
    <property type="match status" value="1"/>
</dbReference>
<dbReference type="AlphaFoldDB" id="A0A139HWQ8"/>
<evidence type="ECO:0000313" key="4">
    <source>
        <dbReference type="Proteomes" id="UP000070133"/>
    </source>
</evidence>
<keyword evidence="1" id="KW-0732">Signal</keyword>
<dbReference type="PANTHER" id="PTHR11559">
    <property type="entry name" value="CARBOXYLESTERASE"/>
    <property type="match status" value="1"/>
</dbReference>
<reference evidence="3 4" key="1">
    <citation type="submission" date="2015-07" db="EMBL/GenBank/DDBJ databases">
        <title>Comparative genomics of the Sigatoka disease complex on banana suggests a link between parallel evolutionary changes in Pseudocercospora fijiensis and Pseudocercospora eumusae and increased virulence on the banana host.</title>
        <authorList>
            <person name="Chang T.-C."/>
            <person name="Salvucci A."/>
            <person name="Crous P.W."/>
            <person name="Stergiopoulos I."/>
        </authorList>
    </citation>
    <scope>NUCLEOTIDE SEQUENCE [LARGE SCALE GENOMIC DNA]</scope>
    <source>
        <strain evidence="3 4">CBS 114824</strain>
    </source>
</reference>
<dbReference type="InterPro" id="IPR029058">
    <property type="entry name" value="AB_hydrolase_fold"/>
</dbReference>
<dbReference type="ESTHER" id="9pezi-a0a139hwq8">
    <property type="family name" value="Fungal_carboxylesterase_lipase"/>
</dbReference>